<evidence type="ECO:0000256" key="1">
    <source>
        <dbReference type="SAM" id="MobiDB-lite"/>
    </source>
</evidence>
<dbReference type="Proteomes" id="UP000777438">
    <property type="component" value="Unassembled WGS sequence"/>
</dbReference>
<name>A0A9P9AHF1_9HYPO</name>
<keyword evidence="3" id="KW-1185">Reference proteome</keyword>
<feature type="region of interest" description="Disordered" evidence="1">
    <location>
        <begin position="125"/>
        <end position="159"/>
    </location>
</feature>
<gene>
    <name evidence="2" type="ORF">B0T10DRAFT_582106</name>
</gene>
<evidence type="ECO:0000313" key="2">
    <source>
        <dbReference type="EMBL" id="KAH6880078.1"/>
    </source>
</evidence>
<comment type="caution">
    <text evidence="2">The sequence shown here is derived from an EMBL/GenBank/DDBJ whole genome shotgun (WGS) entry which is preliminary data.</text>
</comment>
<dbReference type="EMBL" id="JAGPYM010000027">
    <property type="protein sequence ID" value="KAH6880078.1"/>
    <property type="molecule type" value="Genomic_DNA"/>
</dbReference>
<evidence type="ECO:0000313" key="3">
    <source>
        <dbReference type="Proteomes" id="UP000777438"/>
    </source>
</evidence>
<accession>A0A9P9AHF1</accession>
<dbReference type="AlphaFoldDB" id="A0A9P9AHF1"/>
<organism evidence="2 3">
    <name type="scientific">Thelonectria olida</name>
    <dbReference type="NCBI Taxonomy" id="1576542"/>
    <lineage>
        <taxon>Eukaryota</taxon>
        <taxon>Fungi</taxon>
        <taxon>Dikarya</taxon>
        <taxon>Ascomycota</taxon>
        <taxon>Pezizomycotina</taxon>
        <taxon>Sordariomycetes</taxon>
        <taxon>Hypocreomycetidae</taxon>
        <taxon>Hypocreales</taxon>
        <taxon>Nectriaceae</taxon>
        <taxon>Thelonectria</taxon>
    </lineage>
</organism>
<reference evidence="2 3" key="1">
    <citation type="journal article" date="2021" name="Nat. Commun.">
        <title>Genetic determinants of endophytism in the Arabidopsis root mycobiome.</title>
        <authorList>
            <person name="Mesny F."/>
            <person name="Miyauchi S."/>
            <person name="Thiergart T."/>
            <person name="Pickel B."/>
            <person name="Atanasova L."/>
            <person name="Karlsson M."/>
            <person name="Huettel B."/>
            <person name="Barry K.W."/>
            <person name="Haridas S."/>
            <person name="Chen C."/>
            <person name="Bauer D."/>
            <person name="Andreopoulos W."/>
            <person name="Pangilinan J."/>
            <person name="LaButti K."/>
            <person name="Riley R."/>
            <person name="Lipzen A."/>
            <person name="Clum A."/>
            <person name="Drula E."/>
            <person name="Henrissat B."/>
            <person name="Kohler A."/>
            <person name="Grigoriev I.V."/>
            <person name="Martin F.M."/>
            <person name="Hacquard S."/>
        </authorList>
    </citation>
    <scope>NUCLEOTIDE SEQUENCE [LARGE SCALE GENOMIC DNA]</scope>
    <source>
        <strain evidence="2 3">MPI-CAGE-CH-0241</strain>
    </source>
</reference>
<sequence>MAGQTTPKQAPGAATRTKDIDDDLVSTKYLRANSWGSGESTFSFPPSYPGAVVPACNPDQLDASEDGSLCDDGDKEILDLNCGDWVFPTDKGAIITGAATSTVPSATNGTNNKMPFKFDDRAMVDVNSSPEDNDLSDDERTPPLILPVPGVDNDEPQPRTTKLKKVVERVRGIPGAVVSGSSSMMKAVADGDTVRNQIGEYLVKPTVGAGTSAIATAKGLSGSIGRQAGLMGELLKEGWASLPPGRLLKHEKQREDGLTPKPPPIAPIAYAMAEKEFDAYERTQAPAGDFRRGHAFTLPGLAGIGIRTAKLSETVHNILRTGRGYVTSVQRFLDATASLFGDELQDNIREKFGAFETLCGIVLSDTRGMPYS</sequence>
<protein>
    <submittedName>
        <fullName evidence="2">Uncharacterized protein</fullName>
    </submittedName>
</protein>
<proteinExistence type="predicted"/>